<keyword evidence="4" id="KW-1185">Reference proteome</keyword>
<accession>E4WZG4</accession>
<organism evidence="3">
    <name type="scientific">Oikopleura dioica</name>
    <name type="common">Tunicate</name>
    <dbReference type="NCBI Taxonomy" id="34765"/>
    <lineage>
        <taxon>Eukaryota</taxon>
        <taxon>Metazoa</taxon>
        <taxon>Chordata</taxon>
        <taxon>Tunicata</taxon>
        <taxon>Appendicularia</taxon>
        <taxon>Copelata</taxon>
        <taxon>Oikopleuridae</taxon>
        <taxon>Oikopleura</taxon>
    </lineage>
</organism>
<dbReference type="InParanoid" id="E4WZG4"/>
<reference evidence="3" key="1">
    <citation type="journal article" date="2010" name="Science">
        <title>Plasticity of animal genome architecture unmasked by rapid evolution of a pelagic tunicate.</title>
        <authorList>
            <person name="Denoeud F."/>
            <person name="Henriet S."/>
            <person name="Mungpakdee S."/>
            <person name="Aury J.M."/>
            <person name="Da Silva C."/>
            <person name="Brinkmann H."/>
            <person name="Mikhaleva J."/>
            <person name="Olsen L.C."/>
            <person name="Jubin C."/>
            <person name="Canestro C."/>
            <person name="Bouquet J.M."/>
            <person name="Danks G."/>
            <person name="Poulain J."/>
            <person name="Campsteijn C."/>
            <person name="Adamski M."/>
            <person name="Cross I."/>
            <person name="Yadetie F."/>
            <person name="Muffato M."/>
            <person name="Louis A."/>
            <person name="Butcher S."/>
            <person name="Tsagkogeorga G."/>
            <person name="Konrad A."/>
            <person name="Singh S."/>
            <person name="Jensen M.F."/>
            <person name="Cong E.H."/>
            <person name="Eikeseth-Otteraa H."/>
            <person name="Noel B."/>
            <person name="Anthouard V."/>
            <person name="Porcel B.M."/>
            <person name="Kachouri-Lafond R."/>
            <person name="Nishino A."/>
            <person name="Ugolini M."/>
            <person name="Chourrout P."/>
            <person name="Nishida H."/>
            <person name="Aasland R."/>
            <person name="Huzurbazar S."/>
            <person name="Westhof E."/>
            <person name="Delsuc F."/>
            <person name="Lehrach H."/>
            <person name="Reinhardt R."/>
            <person name="Weissenbach J."/>
            <person name="Roy S.W."/>
            <person name="Artiguenave F."/>
            <person name="Postlethwait J.H."/>
            <person name="Manak J.R."/>
            <person name="Thompson E.M."/>
            <person name="Jaillon O."/>
            <person name="Du Pasquier L."/>
            <person name="Boudinot P."/>
            <person name="Liberles D.A."/>
            <person name="Volff J.N."/>
            <person name="Philippe H."/>
            <person name="Lenhard B."/>
            <person name="Roest Crollius H."/>
            <person name="Wincker P."/>
            <person name="Chourrout D."/>
        </authorList>
    </citation>
    <scope>NUCLEOTIDE SEQUENCE [LARGE SCALE GENOMIC DNA]</scope>
</reference>
<name>E4WZG4_OIKDI</name>
<feature type="compositionally biased region" description="Low complexity" evidence="1">
    <location>
        <begin position="116"/>
        <end position="135"/>
    </location>
</feature>
<dbReference type="Proteomes" id="UP000001307">
    <property type="component" value="Unassembled WGS sequence"/>
</dbReference>
<evidence type="ECO:0000256" key="2">
    <source>
        <dbReference type="SAM" id="SignalP"/>
    </source>
</evidence>
<evidence type="ECO:0000313" key="3">
    <source>
        <dbReference type="EMBL" id="CBY22560.1"/>
    </source>
</evidence>
<feature type="compositionally biased region" description="Polar residues" evidence="1">
    <location>
        <begin position="91"/>
        <end position="115"/>
    </location>
</feature>
<evidence type="ECO:0000313" key="4">
    <source>
        <dbReference type="Proteomes" id="UP000001307"/>
    </source>
</evidence>
<protein>
    <submittedName>
        <fullName evidence="3">Uncharacterized protein</fullName>
    </submittedName>
</protein>
<keyword evidence="2" id="KW-0732">Signal</keyword>
<feature type="signal peptide" evidence="2">
    <location>
        <begin position="1"/>
        <end position="16"/>
    </location>
</feature>
<feature type="region of interest" description="Disordered" evidence="1">
    <location>
        <begin position="69"/>
        <end position="159"/>
    </location>
</feature>
<proteinExistence type="predicted"/>
<gene>
    <name evidence="3" type="ORF">GSOID_T00013321001</name>
</gene>
<dbReference type="OrthoDB" id="10589380at2759"/>
<sequence length="368" mass="39643">MKLLRALSFSLGVVNAVQYSRSFQSSWGGNNLPSHHSRSSVNNCGGNCCRGWASGRSGSCTIKMMPINGSSRSSSSPSSMHFSYSGSPSPNTAVSWSSSSRGGNVPNQATFQAYASVSQNQPSRSSRPSRPSSNVGKAWGPKCTHCNQSPQQDRRAKCPRRYTPVGNSCRMLQGPASASSPAARTETTSDCYRVGDQVVCPGAGGGVAGDQMRRDETSYPTYVADGGRPDLTYEFDDQYSNFVDVITLTTICMTRQTMEVRAINDFDSMKSKIRRWNISGRGSKTAKNKKSLFMAKDLGQIGSRGARQGLPTPKTAASVNPTYRNQQAQTQEFYNQVYSTGKNLLNNANAWLGQATNRKSGGCQSGCG</sequence>
<feature type="chain" id="PRO_5003192459" evidence="2">
    <location>
        <begin position="17"/>
        <end position="368"/>
    </location>
</feature>
<dbReference type="AlphaFoldDB" id="E4WZG4"/>
<dbReference type="EMBL" id="FN653019">
    <property type="protein sequence ID" value="CBY22560.1"/>
    <property type="molecule type" value="Genomic_DNA"/>
</dbReference>
<feature type="compositionally biased region" description="Low complexity" evidence="1">
    <location>
        <begin position="70"/>
        <end position="90"/>
    </location>
</feature>
<evidence type="ECO:0000256" key="1">
    <source>
        <dbReference type="SAM" id="MobiDB-lite"/>
    </source>
</evidence>